<accession>A0A3M7Q0E8</accession>
<sequence>MITFRLETRIWTLVRLKAFPVPYYYEIGIQHFCGLSLITKSRLVLFKFFPTVMVNTRMKNLLAIFFGLPAVNTELLYCKA</sequence>
<evidence type="ECO:0000313" key="2">
    <source>
        <dbReference type="Proteomes" id="UP000276133"/>
    </source>
</evidence>
<gene>
    <name evidence="1" type="ORF">BpHYR1_005661</name>
</gene>
<reference evidence="1 2" key="1">
    <citation type="journal article" date="2018" name="Sci. Rep.">
        <title>Genomic signatures of local adaptation to the degree of environmental predictability in rotifers.</title>
        <authorList>
            <person name="Franch-Gras L."/>
            <person name="Hahn C."/>
            <person name="Garcia-Roger E.M."/>
            <person name="Carmona M.J."/>
            <person name="Serra M."/>
            <person name="Gomez A."/>
        </authorList>
    </citation>
    <scope>NUCLEOTIDE SEQUENCE [LARGE SCALE GENOMIC DNA]</scope>
    <source>
        <strain evidence="1">HYR1</strain>
    </source>
</reference>
<comment type="caution">
    <text evidence="1">The sequence shown here is derived from an EMBL/GenBank/DDBJ whole genome shotgun (WGS) entry which is preliminary data.</text>
</comment>
<evidence type="ECO:0000313" key="1">
    <source>
        <dbReference type="EMBL" id="RNA04702.1"/>
    </source>
</evidence>
<dbReference type="AlphaFoldDB" id="A0A3M7Q0E8"/>
<dbReference type="Proteomes" id="UP000276133">
    <property type="component" value="Unassembled WGS sequence"/>
</dbReference>
<dbReference type="EMBL" id="REGN01007997">
    <property type="protein sequence ID" value="RNA04702.1"/>
    <property type="molecule type" value="Genomic_DNA"/>
</dbReference>
<protein>
    <submittedName>
        <fullName evidence="1">Uncharacterized protein</fullName>
    </submittedName>
</protein>
<name>A0A3M7Q0E8_BRAPC</name>
<organism evidence="1 2">
    <name type="scientific">Brachionus plicatilis</name>
    <name type="common">Marine rotifer</name>
    <name type="synonym">Brachionus muelleri</name>
    <dbReference type="NCBI Taxonomy" id="10195"/>
    <lineage>
        <taxon>Eukaryota</taxon>
        <taxon>Metazoa</taxon>
        <taxon>Spiralia</taxon>
        <taxon>Gnathifera</taxon>
        <taxon>Rotifera</taxon>
        <taxon>Eurotatoria</taxon>
        <taxon>Monogononta</taxon>
        <taxon>Pseudotrocha</taxon>
        <taxon>Ploima</taxon>
        <taxon>Brachionidae</taxon>
        <taxon>Brachionus</taxon>
    </lineage>
</organism>
<keyword evidence="2" id="KW-1185">Reference proteome</keyword>
<proteinExistence type="predicted"/>